<dbReference type="InterPro" id="IPR016555">
    <property type="entry name" value="PLipase_D_euk"/>
</dbReference>
<dbReference type="Gene3D" id="3.30.870.10">
    <property type="entry name" value="Endonuclease Chain A"/>
    <property type="match status" value="2"/>
</dbReference>
<feature type="compositionally biased region" description="Polar residues" evidence="6">
    <location>
        <begin position="56"/>
        <end position="80"/>
    </location>
</feature>
<feature type="compositionally biased region" description="Low complexity" evidence="6">
    <location>
        <begin position="512"/>
        <end position="539"/>
    </location>
</feature>
<dbReference type="PANTHER" id="PTHR18896:SF186">
    <property type="entry name" value="PHOSPHOLIPASE D"/>
    <property type="match status" value="1"/>
</dbReference>
<dbReference type="Pfam" id="PF13091">
    <property type="entry name" value="PLDc_2"/>
    <property type="match status" value="1"/>
</dbReference>
<protein>
    <recommendedName>
        <fullName evidence="5">Phospholipase</fullName>
        <ecNumber evidence="5">3.1.4.4</ecNumber>
    </recommendedName>
</protein>
<dbReference type="EC" id="3.1.4.4" evidence="5"/>
<reference evidence="8 9" key="1">
    <citation type="submission" date="2017-10" db="EMBL/GenBank/DDBJ databases">
        <title>Comparative genomics in systemic dimorphic fungi from Ajellomycetaceae.</title>
        <authorList>
            <person name="Munoz J.F."/>
            <person name="Mcewen J.G."/>
            <person name="Clay O.K."/>
            <person name="Cuomo C.A."/>
        </authorList>
    </citation>
    <scope>NUCLEOTIDE SEQUENCE [LARGE SCALE GENOMIC DNA]</scope>
    <source>
        <strain evidence="8 9">UAMH4076</strain>
    </source>
</reference>
<keyword evidence="1" id="KW-0677">Repeat</keyword>
<feature type="region of interest" description="Disordered" evidence="6">
    <location>
        <begin position="461"/>
        <end position="586"/>
    </location>
</feature>
<feature type="compositionally biased region" description="Basic and acidic residues" evidence="6">
    <location>
        <begin position="779"/>
        <end position="803"/>
    </location>
</feature>
<dbReference type="GO" id="GO:0004630">
    <property type="term" value="F:phospholipase D activity"/>
    <property type="evidence" value="ECO:0007669"/>
    <property type="project" value="UniProtKB-UniRule"/>
</dbReference>
<comment type="catalytic activity">
    <reaction evidence="5">
        <text>a 1,2-diacyl-sn-glycero-3-phosphocholine + H2O = a 1,2-diacyl-sn-glycero-3-phosphate + choline + H(+)</text>
        <dbReference type="Rhea" id="RHEA:14445"/>
        <dbReference type="ChEBI" id="CHEBI:15354"/>
        <dbReference type="ChEBI" id="CHEBI:15377"/>
        <dbReference type="ChEBI" id="CHEBI:15378"/>
        <dbReference type="ChEBI" id="CHEBI:57643"/>
        <dbReference type="ChEBI" id="CHEBI:58608"/>
        <dbReference type="EC" id="3.1.4.4"/>
    </reaction>
</comment>
<keyword evidence="4" id="KW-0443">Lipid metabolism</keyword>
<dbReference type="InterPro" id="IPR001736">
    <property type="entry name" value="PLipase_D/transphosphatidylase"/>
</dbReference>
<dbReference type="GO" id="GO:0009395">
    <property type="term" value="P:phospholipid catabolic process"/>
    <property type="evidence" value="ECO:0007669"/>
    <property type="project" value="TreeGrafter"/>
</dbReference>
<evidence type="ECO:0000256" key="6">
    <source>
        <dbReference type="SAM" id="MobiDB-lite"/>
    </source>
</evidence>
<dbReference type="PROSITE" id="PS50035">
    <property type="entry name" value="PLD"/>
    <property type="match status" value="2"/>
</dbReference>
<feature type="compositionally biased region" description="Low complexity" evidence="6">
    <location>
        <begin position="465"/>
        <end position="500"/>
    </location>
</feature>
<proteinExistence type="inferred from homology"/>
<keyword evidence="3 5" id="KW-0442">Lipid degradation</keyword>
<evidence type="ECO:0000313" key="8">
    <source>
        <dbReference type="EMBL" id="PGH35983.1"/>
    </source>
</evidence>
<evidence type="ECO:0000256" key="5">
    <source>
        <dbReference type="PIRNR" id="PIRNR009376"/>
    </source>
</evidence>
<evidence type="ECO:0000256" key="1">
    <source>
        <dbReference type="ARBA" id="ARBA00022737"/>
    </source>
</evidence>
<dbReference type="SUPFAM" id="SSF56024">
    <property type="entry name" value="Phospholipase D/nuclease"/>
    <property type="match status" value="2"/>
</dbReference>
<dbReference type="GO" id="GO:0006654">
    <property type="term" value="P:phosphatidic acid biosynthetic process"/>
    <property type="evidence" value="ECO:0007669"/>
    <property type="project" value="InterPro"/>
</dbReference>
<feature type="compositionally biased region" description="Low complexity" evidence="6">
    <location>
        <begin position="564"/>
        <end position="575"/>
    </location>
</feature>
<evidence type="ECO:0000256" key="2">
    <source>
        <dbReference type="ARBA" id="ARBA00022801"/>
    </source>
</evidence>
<dbReference type="InterPro" id="IPR025202">
    <property type="entry name" value="PLD-like_dom"/>
</dbReference>
<dbReference type="CDD" id="cd09141">
    <property type="entry name" value="PLDc_vPLD1_2_yPLD_like_2"/>
    <property type="match status" value="1"/>
</dbReference>
<organism evidence="8 9">
    <name type="scientific">[Emmonsia] crescens</name>
    <dbReference type="NCBI Taxonomy" id="73230"/>
    <lineage>
        <taxon>Eukaryota</taxon>
        <taxon>Fungi</taxon>
        <taxon>Dikarya</taxon>
        <taxon>Ascomycota</taxon>
        <taxon>Pezizomycotina</taxon>
        <taxon>Eurotiomycetes</taxon>
        <taxon>Eurotiomycetidae</taxon>
        <taxon>Onygenales</taxon>
        <taxon>Ajellomycetaceae</taxon>
        <taxon>Emergomyces</taxon>
    </lineage>
</organism>
<feature type="compositionally biased region" description="Gly residues" evidence="6">
    <location>
        <begin position="24"/>
        <end position="37"/>
    </location>
</feature>
<dbReference type="Proteomes" id="UP000226031">
    <property type="component" value="Unassembled WGS sequence"/>
</dbReference>
<dbReference type="GO" id="GO:0035556">
    <property type="term" value="P:intracellular signal transduction"/>
    <property type="evidence" value="ECO:0007669"/>
    <property type="project" value="InterPro"/>
</dbReference>
<dbReference type="InterPro" id="IPR015679">
    <property type="entry name" value="PLipase_D_fam"/>
</dbReference>
<keyword evidence="9" id="KW-1185">Reference proteome</keyword>
<feature type="region of interest" description="Disordered" evidence="6">
    <location>
        <begin position="778"/>
        <end position="806"/>
    </location>
</feature>
<dbReference type="VEuPathDB" id="FungiDB:EMCG_06664"/>
<dbReference type="PANTHER" id="PTHR18896">
    <property type="entry name" value="PHOSPHOLIPASE D"/>
    <property type="match status" value="1"/>
</dbReference>
<dbReference type="CDD" id="cd09138">
    <property type="entry name" value="PLDc_vPLD1_2_yPLD_like_1"/>
    <property type="match status" value="1"/>
</dbReference>
<accession>A0A2B7ZS07</accession>
<feature type="compositionally biased region" description="Pro residues" evidence="6">
    <location>
        <begin position="501"/>
        <end position="511"/>
    </location>
</feature>
<evidence type="ECO:0000313" key="9">
    <source>
        <dbReference type="Proteomes" id="UP000226031"/>
    </source>
</evidence>
<evidence type="ECO:0000259" key="7">
    <source>
        <dbReference type="PROSITE" id="PS50035"/>
    </source>
</evidence>
<gene>
    <name evidence="8" type="ORF">GX50_01153</name>
</gene>
<feature type="compositionally biased region" description="Low complexity" evidence="6">
    <location>
        <begin position="87"/>
        <end position="104"/>
    </location>
</feature>
<feature type="region of interest" description="Disordered" evidence="6">
    <location>
        <begin position="1"/>
        <end position="125"/>
    </location>
</feature>
<comment type="caution">
    <text evidence="8">The sequence shown here is derived from an EMBL/GenBank/DDBJ whole genome shotgun (WGS) entry which is preliminary data.</text>
</comment>
<dbReference type="Pfam" id="PF00614">
    <property type="entry name" value="PLDc"/>
    <property type="match status" value="1"/>
</dbReference>
<comment type="similarity">
    <text evidence="5">Belongs to the phospholipase D family.</text>
</comment>
<keyword evidence="2 5" id="KW-0378">Hydrolase</keyword>
<dbReference type="PIRSF" id="PIRSF009376">
    <property type="entry name" value="Phospholipase_D_euk"/>
    <property type="match status" value="1"/>
</dbReference>
<name>A0A2B7ZS07_9EURO</name>
<sequence>MSGKEDPLAYGHYGGQGESERGPGDSGGGGGGGGGGERSLLGGTLNKFRDKYKTYSGESGSQQPYQQSHYDTHGTYQGQPGSHGYGQAFSQPQQPYAAAPGQQPYNEPAHGQNPPYHENKPSKPDLVSGLLGKIQGIGSGVAQKIGSTLDPQAYAQYGPPPATSQNRFGSFAPPRERCDAKWYVDGCDYMYAVSRALETAKESIWILDWWLSPELYLRRPPSKNEPYRLDRMLQAAAQRGVRVNVIVYKEVTQALTLSSSHTKHHLEDLHPNIAVFRHPDHLPDRQTIHSSVLDSFKNLTLDAAGVSKLSGDALKGLYGMSGDVVLFWAHHEKLCLIDGKTAFMGGLDLCYGRWDTHHHSLSDVHPNDIRETVFPGQDYNNSRILDFYDVAHWENNKLDRKNNSRMGWSDISVSLHGPAVEDLRKHFVERWNFIYDEKYNVRQDKRYSKLVLYATPLPAGAITGSHGQNQQQQHGHQQQQHQQQQQQHGHHPPAAAHSQQYPPPPSGPPPSQSNTGSGNQPGQPQWGAPPQQSQSQVQFFPPPPTQAGHHSQTRGPEPYDERGYQQQFQSGSYQQPEQGRSLTSGLRGLTHDLGNFGNVLRGQLAGQVHQYQDRYLSGTPGKTARPTANMSCQIVRSAAKWSHGTPVEHSIADAYVAIIRDSEHFIYIENQFFITATGDAQKPIENKIGAAIVERILRAARAGQKYKMIVVIPSVPCFAGDLRGDVALGIRAIMEFQYTSINRGGHSIMEMISKEGYNPMDYIRFYNLRNYDRINTSAEMRKPEQKSGVDYQDAQKQHDDKVTASRPSAFDTSAAYQPYQQAAHQVSHSTGSGRWNSVSECYMLGGEDIRKVPWEHPGDVSEIDAFVTEELYVHSKVLIADDRTVICGSANLNDRSQLGDHDSEIAVIIQDPTPLESSMNGKPYLVSKFAATLRRQLCRKHLGLIPVQDYQRPTANSEPVGVPNVYDMNSPENQIVTDPLSDTFQSLWNSRAQQNTQVYRKVFHSVPDDTVRNWNDYKEFFEYYFRSPVAEEKKKKEGETPETRKYLMGHVVRDDFPEGVQQVKEELSKVKGTLVEMPLMFLIEEDIAKEGMAFNSLTATLYT</sequence>
<dbReference type="STRING" id="73230.A0A2B7ZS07"/>
<evidence type="ECO:0000256" key="3">
    <source>
        <dbReference type="ARBA" id="ARBA00022963"/>
    </source>
</evidence>
<feature type="domain" description="PLD phosphodiesterase" evidence="7">
    <location>
        <begin position="326"/>
        <end position="353"/>
    </location>
</feature>
<dbReference type="AlphaFoldDB" id="A0A2B7ZS07"/>
<dbReference type="EMBL" id="PDND01000013">
    <property type="protein sequence ID" value="PGH35983.1"/>
    <property type="molecule type" value="Genomic_DNA"/>
</dbReference>
<evidence type="ECO:0000256" key="4">
    <source>
        <dbReference type="ARBA" id="ARBA00023098"/>
    </source>
</evidence>
<dbReference type="SMART" id="SM00155">
    <property type="entry name" value="PLDc"/>
    <property type="match status" value="2"/>
</dbReference>
<feature type="domain" description="PLD phosphodiesterase" evidence="7">
    <location>
        <begin position="869"/>
        <end position="896"/>
    </location>
</feature>